<comment type="similarity">
    <text evidence="2">Belongs to the mitochondrion-specific ribosomal protein mL46 family.</text>
</comment>
<dbReference type="InterPro" id="IPR033650">
    <property type="entry name" value="Ribosomal_mL46_NUDIX"/>
</dbReference>
<dbReference type="STRING" id="658196.A0A397T6Q7"/>
<dbReference type="PROSITE" id="PS00893">
    <property type="entry name" value="NUDIX_BOX"/>
    <property type="match status" value="1"/>
</dbReference>
<keyword evidence="6" id="KW-0496">Mitochondrion</keyword>
<dbReference type="InterPro" id="IPR000086">
    <property type="entry name" value="NUDIX_hydrolase_dom"/>
</dbReference>
<name>A0A397T6Q7_9GLOM</name>
<accession>A0A397T6Q7</accession>
<dbReference type="CDD" id="cd04661">
    <property type="entry name" value="NUDIX_MRP_L46"/>
    <property type="match status" value="1"/>
</dbReference>
<evidence type="ECO:0000256" key="1">
    <source>
        <dbReference type="ARBA" id="ARBA00004173"/>
    </source>
</evidence>
<comment type="subcellular location">
    <subcellularLocation>
        <location evidence="1">Mitochondrion</location>
    </subcellularLocation>
</comment>
<dbReference type="EMBL" id="QKYT01000113">
    <property type="protein sequence ID" value="RIA93009.1"/>
    <property type="molecule type" value="Genomic_DNA"/>
</dbReference>
<keyword evidence="11" id="KW-1185">Reference proteome</keyword>
<dbReference type="Gene3D" id="3.90.79.10">
    <property type="entry name" value="Nucleoside Triphosphate Pyrophosphohydrolase"/>
    <property type="match status" value="1"/>
</dbReference>
<dbReference type="PANTHER" id="PTHR13124">
    <property type="entry name" value="39S RIBOSOMAL PROTEIN L46, MITOCHONDRIAL PRECURSOR-RELATED"/>
    <property type="match status" value="1"/>
</dbReference>
<dbReference type="FunFam" id="3.90.79.10:FF:000018">
    <property type="entry name" value="39S ribosomal protein L46, mitochondrial"/>
    <property type="match status" value="1"/>
</dbReference>
<gene>
    <name evidence="10" type="ORF">C1645_691107</name>
</gene>
<evidence type="ECO:0000256" key="8">
    <source>
        <dbReference type="ARBA" id="ARBA00035190"/>
    </source>
</evidence>
<protein>
    <recommendedName>
        <fullName evidence="8">Large ribosomal subunit protein mL46</fullName>
    </recommendedName>
</protein>
<dbReference type="AlphaFoldDB" id="A0A397T6Q7"/>
<evidence type="ECO:0000256" key="3">
    <source>
        <dbReference type="ARBA" id="ARBA00022801"/>
    </source>
</evidence>
<dbReference type="Proteomes" id="UP000265703">
    <property type="component" value="Unassembled WGS sequence"/>
</dbReference>
<dbReference type="PROSITE" id="PS51462">
    <property type="entry name" value="NUDIX"/>
    <property type="match status" value="1"/>
</dbReference>
<evidence type="ECO:0000256" key="5">
    <source>
        <dbReference type="ARBA" id="ARBA00022980"/>
    </source>
</evidence>
<dbReference type="SUPFAM" id="SSF55811">
    <property type="entry name" value="Nudix"/>
    <property type="match status" value="1"/>
</dbReference>
<dbReference type="GO" id="GO:0003735">
    <property type="term" value="F:structural constituent of ribosome"/>
    <property type="evidence" value="ECO:0007669"/>
    <property type="project" value="InterPro"/>
</dbReference>
<keyword evidence="7" id="KW-0687">Ribonucleoprotein</keyword>
<dbReference type="InterPro" id="IPR040008">
    <property type="entry name" value="Ribosomal_mL46"/>
</dbReference>
<dbReference type="GO" id="GO:0005743">
    <property type="term" value="C:mitochondrial inner membrane"/>
    <property type="evidence" value="ECO:0007669"/>
    <property type="project" value="UniProtKB-ARBA"/>
</dbReference>
<dbReference type="OrthoDB" id="414075at2759"/>
<evidence type="ECO:0000256" key="6">
    <source>
        <dbReference type="ARBA" id="ARBA00023128"/>
    </source>
</evidence>
<evidence type="ECO:0000256" key="7">
    <source>
        <dbReference type="ARBA" id="ARBA00023274"/>
    </source>
</evidence>
<dbReference type="PANTHER" id="PTHR13124:SF12">
    <property type="entry name" value="LARGE RIBOSOMAL SUBUNIT PROTEIN ML46"/>
    <property type="match status" value="1"/>
</dbReference>
<dbReference type="InterPro" id="IPR020084">
    <property type="entry name" value="NUDIX_hydrolase_CS"/>
</dbReference>
<evidence type="ECO:0000313" key="11">
    <source>
        <dbReference type="Proteomes" id="UP000265703"/>
    </source>
</evidence>
<comment type="caution">
    <text evidence="10">The sequence shown here is derived from an EMBL/GenBank/DDBJ whole genome shotgun (WGS) entry which is preliminary data.</text>
</comment>
<keyword evidence="5 10" id="KW-0689">Ribosomal protein</keyword>
<dbReference type="GO" id="GO:0016787">
    <property type="term" value="F:hydrolase activity"/>
    <property type="evidence" value="ECO:0007669"/>
    <property type="project" value="UniProtKB-KW"/>
</dbReference>
<keyword evidence="4" id="KW-0809">Transit peptide</keyword>
<dbReference type="InterPro" id="IPR015797">
    <property type="entry name" value="NUDIX_hydrolase-like_dom_sf"/>
</dbReference>
<evidence type="ECO:0000256" key="4">
    <source>
        <dbReference type="ARBA" id="ARBA00022946"/>
    </source>
</evidence>
<proteinExistence type="inferred from homology"/>
<evidence type="ECO:0000259" key="9">
    <source>
        <dbReference type="PROSITE" id="PS51462"/>
    </source>
</evidence>
<dbReference type="InterPro" id="IPR021757">
    <property type="entry name" value="Ribosomal_mL46_N"/>
</dbReference>
<feature type="domain" description="Nudix hydrolase" evidence="9">
    <location>
        <begin position="174"/>
        <end position="314"/>
    </location>
</feature>
<dbReference type="Pfam" id="PF00293">
    <property type="entry name" value="NUDIX"/>
    <property type="match status" value="1"/>
</dbReference>
<keyword evidence="3" id="KW-0378">Hydrolase</keyword>
<evidence type="ECO:0000313" key="10">
    <source>
        <dbReference type="EMBL" id="RIA93009.1"/>
    </source>
</evidence>
<dbReference type="GO" id="GO:0005762">
    <property type="term" value="C:mitochondrial large ribosomal subunit"/>
    <property type="evidence" value="ECO:0007669"/>
    <property type="project" value="TreeGrafter"/>
</dbReference>
<organism evidence="10 11">
    <name type="scientific">Glomus cerebriforme</name>
    <dbReference type="NCBI Taxonomy" id="658196"/>
    <lineage>
        <taxon>Eukaryota</taxon>
        <taxon>Fungi</taxon>
        <taxon>Fungi incertae sedis</taxon>
        <taxon>Mucoromycota</taxon>
        <taxon>Glomeromycotina</taxon>
        <taxon>Glomeromycetes</taxon>
        <taxon>Glomerales</taxon>
        <taxon>Glomeraceae</taxon>
        <taxon>Glomus</taxon>
    </lineage>
</organism>
<sequence>MNAPRISYLIPSVTKTNFIKHVNIGKIRRISSSIYSYTQPERPEPKQTETETTIIDNYRLVSGIVLTRPPQILRDPHPFEREYYLYQQKLEQIHSPPFPEDFYFKKGSIAEKRWKEKKVQDKKNALSIFSRFNDKINTDKNSDDIEERDENINDDKSFSDVEEEEIKIASRITQDDLNNNLKSLNRALQRTLYLIVKKPRNEYSWQFPQGGVNLKENLVQAAARELEEECGNKMDVWFVGRRPIGYYKYNYPRDFIARDKNIKGSMVFFMKAHVFAGQVNVDQKEIVDFAWVTKQEMMQFVPEPYYIAVKDMLSEF</sequence>
<evidence type="ECO:0000256" key="2">
    <source>
        <dbReference type="ARBA" id="ARBA00009070"/>
    </source>
</evidence>
<reference evidence="10 11" key="1">
    <citation type="submission" date="2018-06" db="EMBL/GenBank/DDBJ databases">
        <title>Comparative genomics reveals the genomic features of Rhizophagus irregularis, R. cerebriforme, R. diaphanum and Gigaspora rosea, and their symbiotic lifestyle signature.</title>
        <authorList>
            <person name="Morin E."/>
            <person name="San Clemente H."/>
            <person name="Chen E.C.H."/>
            <person name="De La Providencia I."/>
            <person name="Hainaut M."/>
            <person name="Kuo A."/>
            <person name="Kohler A."/>
            <person name="Murat C."/>
            <person name="Tang N."/>
            <person name="Roy S."/>
            <person name="Loubradou J."/>
            <person name="Henrissat B."/>
            <person name="Grigoriev I.V."/>
            <person name="Corradi N."/>
            <person name="Roux C."/>
            <person name="Martin F.M."/>
        </authorList>
    </citation>
    <scope>NUCLEOTIDE SEQUENCE [LARGE SCALE GENOMIC DNA]</scope>
    <source>
        <strain evidence="10 11">DAOM 227022</strain>
    </source>
</reference>
<dbReference type="Pfam" id="PF11788">
    <property type="entry name" value="MRP-L46"/>
    <property type="match status" value="1"/>
</dbReference>